<feature type="transmembrane region" description="Helical" evidence="1">
    <location>
        <begin position="34"/>
        <end position="51"/>
    </location>
</feature>
<reference evidence="4" key="1">
    <citation type="submission" date="2016-06" db="UniProtKB">
        <authorList>
            <consortium name="WormBaseParasite"/>
        </authorList>
    </citation>
    <scope>IDENTIFICATION</scope>
</reference>
<proteinExistence type="predicted"/>
<organism evidence="4">
    <name type="scientific">Gongylonema pulchrum</name>
    <dbReference type="NCBI Taxonomy" id="637853"/>
    <lineage>
        <taxon>Eukaryota</taxon>
        <taxon>Metazoa</taxon>
        <taxon>Ecdysozoa</taxon>
        <taxon>Nematoda</taxon>
        <taxon>Chromadorea</taxon>
        <taxon>Rhabditida</taxon>
        <taxon>Spirurina</taxon>
        <taxon>Spiruromorpha</taxon>
        <taxon>Spiruroidea</taxon>
        <taxon>Gongylonematidae</taxon>
        <taxon>Gongylonema</taxon>
    </lineage>
</organism>
<evidence type="ECO:0000256" key="1">
    <source>
        <dbReference type="SAM" id="Phobius"/>
    </source>
</evidence>
<accession>A0A183D0D1</accession>
<keyword evidence="1" id="KW-0472">Membrane</keyword>
<keyword evidence="3" id="KW-1185">Reference proteome</keyword>
<keyword evidence="1" id="KW-0812">Transmembrane</keyword>
<sequence>MSSVVIFHSAAMIVVAVTETASPAAVLVNLPPDLLLLLLLVTTFFCSFCQYDEFFSSEIRPFRLLKPVNDAGFITTEKKTHIAGIRVEGLPTEDNGFVGYRLASPRFSSSSGYFTAQLALMANMCGVVYQ</sequence>
<evidence type="ECO:0000313" key="3">
    <source>
        <dbReference type="Proteomes" id="UP000271098"/>
    </source>
</evidence>
<evidence type="ECO:0000313" key="4">
    <source>
        <dbReference type="WBParaSite" id="GPUH_0000217701-mRNA-1"/>
    </source>
</evidence>
<keyword evidence="1" id="KW-1133">Transmembrane helix</keyword>
<dbReference type="Proteomes" id="UP000271098">
    <property type="component" value="Unassembled WGS sequence"/>
</dbReference>
<gene>
    <name evidence="2" type="ORF">GPUH_LOCUS2172</name>
</gene>
<evidence type="ECO:0000313" key="2">
    <source>
        <dbReference type="EMBL" id="VDK32619.1"/>
    </source>
</evidence>
<reference evidence="2 3" key="2">
    <citation type="submission" date="2018-11" db="EMBL/GenBank/DDBJ databases">
        <authorList>
            <consortium name="Pathogen Informatics"/>
        </authorList>
    </citation>
    <scope>NUCLEOTIDE SEQUENCE [LARGE SCALE GENOMIC DNA]</scope>
</reference>
<dbReference type="EMBL" id="UYRT01003098">
    <property type="protein sequence ID" value="VDK32619.1"/>
    <property type="molecule type" value="Genomic_DNA"/>
</dbReference>
<dbReference type="AlphaFoldDB" id="A0A183D0D1"/>
<name>A0A183D0D1_9BILA</name>
<dbReference type="WBParaSite" id="GPUH_0000217701-mRNA-1">
    <property type="protein sequence ID" value="GPUH_0000217701-mRNA-1"/>
    <property type="gene ID" value="GPUH_0000217701"/>
</dbReference>
<protein>
    <submittedName>
        <fullName evidence="4">Dirigent protein</fullName>
    </submittedName>
</protein>